<dbReference type="AlphaFoldDB" id="A0A8C1YKA9"/>
<protein>
    <submittedName>
        <fullName evidence="2">Uncharacterized protein</fullName>
    </submittedName>
</protein>
<dbReference type="PANTHER" id="PTHR14241:SF1">
    <property type="entry name" value="INTERFERON-INDUCED PROTEIN 44-RELATED"/>
    <property type="match status" value="1"/>
</dbReference>
<proteinExistence type="predicted"/>
<evidence type="ECO:0000256" key="1">
    <source>
        <dbReference type="SAM" id="SignalP"/>
    </source>
</evidence>
<name>A0A8C1YKA9_CYPCA</name>
<dbReference type="Ensembl" id="ENSCCRT00015012432.1">
    <property type="protein sequence ID" value="ENSCCRP00015011997.1"/>
    <property type="gene ID" value="ENSCCRG00015005565.1"/>
</dbReference>
<sequence>NHKHGVIFKKYVAIFLCLCLQLRTYRIRSADADLPFELCDIKGLEPDKISECQTDDIVNTVYGHVKEGYKFEERSLTSDDEHYNQKPSLSDQAFCLVYIIDASTIQLCAEDKIITEKLRLIRQTISDKGIPQVIVMSKVDKACPLVKNDLKMVYRSRIIKERVSHLILYTCCMLFSVVLQTI</sequence>
<organism evidence="2 3">
    <name type="scientific">Cyprinus carpio</name>
    <name type="common">Common carp</name>
    <dbReference type="NCBI Taxonomy" id="7962"/>
    <lineage>
        <taxon>Eukaryota</taxon>
        <taxon>Metazoa</taxon>
        <taxon>Chordata</taxon>
        <taxon>Craniata</taxon>
        <taxon>Vertebrata</taxon>
        <taxon>Euteleostomi</taxon>
        <taxon>Actinopterygii</taxon>
        <taxon>Neopterygii</taxon>
        <taxon>Teleostei</taxon>
        <taxon>Ostariophysi</taxon>
        <taxon>Cypriniformes</taxon>
        <taxon>Cyprinidae</taxon>
        <taxon>Cyprininae</taxon>
        <taxon>Cyprinus</taxon>
    </lineage>
</organism>
<feature type="chain" id="PRO_5034956266" evidence="1">
    <location>
        <begin position="33"/>
        <end position="182"/>
    </location>
</feature>
<dbReference type="GO" id="GO:0006955">
    <property type="term" value="P:immune response"/>
    <property type="evidence" value="ECO:0007669"/>
    <property type="project" value="TreeGrafter"/>
</dbReference>
<feature type="signal peptide" evidence="1">
    <location>
        <begin position="1"/>
        <end position="32"/>
    </location>
</feature>
<reference evidence="2" key="1">
    <citation type="submission" date="2025-08" db="UniProtKB">
        <authorList>
            <consortium name="Ensembl"/>
        </authorList>
    </citation>
    <scope>IDENTIFICATION</scope>
</reference>
<dbReference type="Proteomes" id="UP000694700">
    <property type="component" value="Unplaced"/>
</dbReference>
<evidence type="ECO:0000313" key="3">
    <source>
        <dbReference type="Proteomes" id="UP000694700"/>
    </source>
</evidence>
<dbReference type="PANTHER" id="PTHR14241">
    <property type="entry name" value="INTERFERON-INDUCED PROTEIN 44"/>
    <property type="match status" value="1"/>
</dbReference>
<accession>A0A8C1YKA9</accession>
<evidence type="ECO:0000313" key="2">
    <source>
        <dbReference type="Ensembl" id="ENSCCRP00015011997.1"/>
    </source>
</evidence>
<keyword evidence="1" id="KW-0732">Signal</keyword>